<evidence type="ECO:0000256" key="2">
    <source>
        <dbReference type="SAM" id="MobiDB-lite"/>
    </source>
</evidence>
<dbReference type="PANTHER" id="PTHR21240">
    <property type="entry name" value="2-AMINO-3-CARBOXYLMUCONATE-6-SEMIALDEHYDE DECARBOXYLASE"/>
    <property type="match status" value="1"/>
</dbReference>
<dbReference type="EMBL" id="CP117411">
    <property type="protein sequence ID" value="WCT72163.1"/>
    <property type="molecule type" value="Genomic_DNA"/>
</dbReference>
<evidence type="ECO:0000256" key="1">
    <source>
        <dbReference type="ARBA" id="ARBA00023239"/>
    </source>
</evidence>
<dbReference type="PANTHER" id="PTHR21240:SF28">
    <property type="entry name" value="ISO-OROTATE DECARBOXYLASE (EUROFUNG)"/>
    <property type="match status" value="1"/>
</dbReference>
<organism evidence="4 5">
    <name type="scientific">Sphingomonas naphthae</name>
    <dbReference type="NCBI Taxonomy" id="1813468"/>
    <lineage>
        <taxon>Bacteria</taxon>
        <taxon>Pseudomonadati</taxon>
        <taxon>Pseudomonadota</taxon>
        <taxon>Alphaproteobacteria</taxon>
        <taxon>Sphingomonadales</taxon>
        <taxon>Sphingomonadaceae</taxon>
        <taxon>Sphingomonas</taxon>
    </lineage>
</organism>
<sequence>MSSRNAAIGRNGRRPTSSTRSSASSWVAPSDPARRQAAMTSALLAGGSTGPIDFHTHLVPEAFPIDPEGTGPGWPCLACRPDGRRILEFGGKPFRRLDARSWEAARRIEDMERQGVSGQIVSPMPELFSYSFSPARSALLCDHVNHFTASLVGMDPSRFGGLGIVTMQDVPTAVRQIGEIRSRFGLIGIEIGSNINGVYAGDPLFDPIYQAAAEAGLIVFVHAFHPLSAGSGGLPAGLTPFLGFPIDVAHAAASCIARDLPTRFPGLKLLFSHGGGALGAILGRMDRGYRVRAGGMEALTRAPSTVARDLFYDSNVYDPVYLRHLAADWGRGRTVLGTDYPYDIMQDDPMPYLIEAGLSSDSLAEATQALLA</sequence>
<feature type="region of interest" description="Disordered" evidence="2">
    <location>
        <begin position="1"/>
        <end position="33"/>
    </location>
</feature>
<feature type="domain" description="Amidohydrolase-related" evidence="3">
    <location>
        <begin position="52"/>
        <end position="346"/>
    </location>
</feature>
<dbReference type="RefSeq" id="WP_273686117.1">
    <property type="nucleotide sequence ID" value="NZ_CP117411.1"/>
</dbReference>
<accession>A0ABY7TGH6</accession>
<proteinExistence type="predicted"/>
<protein>
    <submittedName>
        <fullName evidence="4">Amidohydrolase family protein</fullName>
    </submittedName>
</protein>
<name>A0ABY7TGH6_9SPHN</name>
<gene>
    <name evidence="4" type="ORF">PQ455_10970</name>
</gene>
<evidence type="ECO:0000313" key="4">
    <source>
        <dbReference type="EMBL" id="WCT72163.1"/>
    </source>
</evidence>
<reference evidence="4 5" key="1">
    <citation type="submission" date="2023-02" db="EMBL/GenBank/DDBJ databases">
        <title>Genome sequence of Sphingomonas naphthae.</title>
        <authorList>
            <person name="Kim S."/>
            <person name="Heo J."/>
            <person name="Kwon S.-W."/>
        </authorList>
    </citation>
    <scope>NUCLEOTIDE SEQUENCE [LARGE SCALE GENOMIC DNA]</scope>
    <source>
        <strain evidence="4 5">KACC 18716</strain>
    </source>
</reference>
<dbReference type="Gene3D" id="3.20.20.140">
    <property type="entry name" value="Metal-dependent hydrolases"/>
    <property type="match status" value="1"/>
</dbReference>
<dbReference type="InterPro" id="IPR032465">
    <property type="entry name" value="ACMSD"/>
</dbReference>
<keyword evidence="5" id="KW-1185">Reference proteome</keyword>
<dbReference type="Proteomes" id="UP001220395">
    <property type="component" value="Chromosome"/>
</dbReference>
<dbReference type="InterPro" id="IPR032466">
    <property type="entry name" value="Metal_Hydrolase"/>
</dbReference>
<evidence type="ECO:0000313" key="5">
    <source>
        <dbReference type="Proteomes" id="UP001220395"/>
    </source>
</evidence>
<feature type="compositionally biased region" description="Low complexity" evidence="2">
    <location>
        <begin position="14"/>
        <end position="31"/>
    </location>
</feature>
<dbReference type="Pfam" id="PF04909">
    <property type="entry name" value="Amidohydro_2"/>
    <property type="match status" value="1"/>
</dbReference>
<dbReference type="SUPFAM" id="SSF51556">
    <property type="entry name" value="Metallo-dependent hydrolases"/>
    <property type="match status" value="1"/>
</dbReference>
<evidence type="ECO:0000259" key="3">
    <source>
        <dbReference type="Pfam" id="PF04909"/>
    </source>
</evidence>
<dbReference type="InterPro" id="IPR006680">
    <property type="entry name" value="Amidohydro-rel"/>
</dbReference>
<keyword evidence="1" id="KW-0456">Lyase</keyword>